<protein>
    <submittedName>
        <fullName evidence="1">Uncharacterized protein</fullName>
    </submittedName>
</protein>
<accession>A0A6L6Q856</accession>
<dbReference type="Proteomes" id="UP000484015">
    <property type="component" value="Unassembled WGS sequence"/>
</dbReference>
<keyword evidence="2" id="KW-1185">Reference proteome</keyword>
<organism evidence="1 2">
    <name type="scientific">Pseudoduganella ginsengisoli</name>
    <dbReference type="NCBI Taxonomy" id="1462440"/>
    <lineage>
        <taxon>Bacteria</taxon>
        <taxon>Pseudomonadati</taxon>
        <taxon>Pseudomonadota</taxon>
        <taxon>Betaproteobacteria</taxon>
        <taxon>Burkholderiales</taxon>
        <taxon>Oxalobacteraceae</taxon>
        <taxon>Telluria group</taxon>
        <taxon>Pseudoduganella</taxon>
    </lineage>
</organism>
<dbReference type="SUPFAM" id="SSF51161">
    <property type="entry name" value="Trimeric LpxA-like enzymes"/>
    <property type="match status" value="1"/>
</dbReference>
<gene>
    <name evidence="1" type="ORF">GM668_25275</name>
</gene>
<dbReference type="EMBL" id="WNLA01000024">
    <property type="protein sequence ID" value="MTW05398.1"/>
    <property type="molecule type" value="Genomic_DNA"/>
</dbReference>
<sequence>MPLPLPLLPDALVGAGAVVGADVVVGAGVTVGAEVPPPAFSALLLLPELPGAVWSPLP</sequence>
<reference evidence="1 2" key="1">
    <citation type="submission" date="2019-11" db="EMBL/GenBank/DDBJ databases">
        <title>Type strains purchased from KCTC, JCM and DSMZ.</title>
        <authorList>
            <person name="Lu H."/>
        </authorList>
    </citation>
    <scope>NUCLEOTIDE SEQUENCE [LARGE SCALE GENOMIC DNA]</scope>
    <source>
        <strain evidence="1 2">KCTC 42409</strain>
    </source>
</reference>
<proteinExistence type="predicted"/>
<evidence type="ECO:0000313" key="1">
    <source>
        <dbReference type="EMBL" id="MTW05398.1"/>
    </source>
</evidence>
<dbReference type="InterPro" id="IPR011004">
    <property type="entry name" value="Trimer_LpxA-like_sf"/>
</dbReference>
<evidence type="ECO:0000313" key="2">
    <source>
        <dbReference type="Proteomes" id="UP000484015"/>
    </source>
</evidence>
<comment type="caution">
    <text evidence="1">The sequence shown here is derived from an EMBL/GenBank/DDBJ whole genome shotgun (WGS) entry which is preliminary data.</text>
</comment>
<name>A0A6L6Q856_9BURK</name>
<dbReference type="AlphaFoldDB" id="A0A6L6Q856"/>